<accession>A0ABV7EFH6</accession>
<feature type="domain" description="Aldehyde oxidase/xanthine dehydrogenase a/b hammerhead" evidence="1">
    <location>
        <begin position="213"/>
        <end position="317"/>
    </location>
</feature>
<comment type="caution">
    <text evidence="2">The sequence shown here is derived from an EMBL/GenBank/DDBJ whole genome shotgun (WGS) entry which is preliminary data.</text>
</comment>
<dbReference type="InterPro" id="IPR008274">
    <property type="entry name" value="AldOxase/xan_DH_MoCoBD1"/>
</dbReference>
<evidence type="ECO:0000313" key="2">
    <source>
        <dbReference type="EMBL" id="MFC3100616.1"/>
    </source>
</evidence>
<proteinExistence type="predicted"/>
<dbReference type="InterPro" id="IPR000674">
    <property type="entry name" value="Ald_Oxase/Xan_DH_a/b"/>
</dbReference>
<dbReference type="InterPro" id="IPR052516">
    <property type="entry name" value="N-heterocyclic_Hydroxylase"/>
</dbReference>
<dbReference type="SUPFAM" id="SSF56003">
    <property type="entry name" value="Molybdenum cofactor-binding domain"/>
    <property type="match status" value="2"/>
</dbReference>
<keyword evidence="3" id="KW-1185">Reference proteome</keyword>
<dbReference type="PANTHER" id="PTHR47495">
    <property type="entry name" value="ALDEHYDE DEHYDROGENASE"/>
    <property type="match status" value="1"/>
</dbReference>
<dbReference type="PANTHER" id="PTHR47495:SF2">
    <property type="entry name" value="ALDEHYDE DEHYDROGENASE"/>
    <property type="match status" value="1"/>
</dbReference>
<dbReference type="Pfam" id="PF20256">
    <property type="entry name" value="MoCoBD_2"/>
    <property type="match status" value="2"/>
</dbReference>
<dbReference type="PROSITE" id="PS51318">
    <property type="entry name" value="TAT"/>
    <property type="match status" value="1"/>
</dbReference>
<dbReference type="InterPro" id="IPR036856">
    <property type="entry name" value="Ald_Oxase/Xan_DH_a/b_sf"/>
</dbReference>
<dbReference type="InterPro" id="IPR012368">
    <property type="entry name" value="OxRdtase_Mopterin-bd_su_IorB"/>
</dbReference>
<evidence type="ECO:0000313" key="3">
    <source>
        <dbReference type="Proteomes" id="UP001595378"/>
    </source>
</evidence>
<reference evidence="3" key="1">
    <citation type="journal article" date="2019" name="Int. J. Syst. Evol. Microbiol.">
        <title>The Global Catalogue of Microorganisms (GCM) 10K type strain sequencing project: providing services to taxonomists for standard genome sequencing and annotation.</title>
        <authorList>
            <consortium name="The Broad Institute Genomics Platform"/>
            <consortium name="The Broad Institute Genome Sequencing Center for Infectious Disease"/>
            <person name="Wu L."/>
            <person name="Ma J."/>
        </authorList>
    </citation>
    <scope>NUCLEOTIDE SEQUENCE [LARGE SCALE GENOMIC DNA]</scope>
    <source>
        <strain evidence="3">KCTC 52606</strain>
    </source>
</reference>
<organism evidence="2 3">
    <name type="scientific">Alteraurantiacibacter lauratis</name>
    <dbReference type="NCBI Taxonomy" id="2054627"/>
    <lineage>
        <taxon>Bacteria</taxon>
        <taxon>Pseudomonadati</taxon>
        <taxon>Pseudomonadota</taxon>
        <taxon>Alphaproteobacteria</taxon>
        <taxon>Sphingomonadales</taxon>
        <taxon>Erythrobacteraceae</taxon>
        <taxon>Alteraurantiacibacter</taxon>
    </lineage>
</organism>
<evidence type="ECO:0000259" key="1">
    <source>
        <dbReference type="SMART" id="SM01008"/>
    </source>
</evidence>
<dbReference type="SUPFAM" id="SSF54665">
    <property type="entry name" value="CO dehydrogenase molybdoprotein N-domain-like"/>
    <property type="match status" value="1"/>
</dbReference>
<sequence length="756" mass="82319">MSDINLTRRGFIRGIATTAAGVSFTLTLASCSMGLGEDDDSTNGIDLLSWVIIQPDNTVVLRVPQTELGQGVSTTIPQMLAEELELDWEQVKVEPYSPAENQARDNVFVWTTTLGSLSAHYLYEPTQQAAAQIRMMLIDVAAQRLGLGPDELTASASHVVNMATGDRIPYADLAEEAAQKTPPEPASIVFKEPSSRSFVGKSVERRDLRELTTGQKDFGIDFELPGMRFVAIKQSPTFGGSLINYDAGSIAGMAGNPEIVKVEGAHVGYNSPVPEGEDPDLWAAPVHMDDAVAVVADSWWQAKSALDRLAIDWDAGDHADFSSATYFETMAELARGDIPTVAETGNVDAAMAEAAQRISSEYRYPFMEPAPLEPMNCSALVEDGEVHLWTNSQFPDDAWRIAYELAGVSPEKAILHLQDAGGGFGRRLQNDFVHQVIQIAMAMPGTPVKLIQSREESLRRSYYAPLTVAQFDGGLDGQGNVTCWSCSVASSMAAEQSYGAVRFPFRPENTRFRYKRDMESPVPFGWMRGVGFTQHLWMNFSFLDELRQASGQDPVSFYRGLLDPDHIPQDLEGRELAVGRAERNRRLLDHAVQNGGWNAPKHRGTGRGIAVSDSDYYAGYDSSTKAAIVDVSFGVDGLLSIDRVYVAIDAGTVINPDIVHGQLEGGIAYALTTALLSEITIENGQVRQSNFHDYPILKMDRMPTVQIDVLESGEAPTSVGEDSIPITIAALINAIADAGGPRIRQLPIGDLRIARS</sequence>
<dbReference type="EMBL" id="JBHRSU010000021">
    <property type="protein sequence ID" value="MFC3100616.1"/>
    <property type="molecule type" value="Genomic_DNA"/>
</dbReference>
<dbReference type="InterPro" id="IPR006311">
    <property type="entry name" value="TAT_signal"/>
</dbReference>
<protein>
    <submittedName>
        <fullName evidence="2">Molybdopterin cofactor-binding domain-containing protein</fullName>
    </submittedName>
</protein>
<dbReference type="InterPro" id="IPR046867">
    <property type="entry name" value="AldOxase/xan_DH_MoCoBD2"/>
</dbReference>
<dbReference type="Gene3D" id="3.30.365.10">
    <property type="entry name" value="Aldehyde oxidase/xanthine dehydrogenase, molybdopterin binding domain"/>
    <property type="match status" value="4"/>
</dbReference>
<dbReference type="RefSeq" id="WP_336920632.1">
    <property type="nucleotide sequence ID" value="NZ_JBANRN010000023.1"/>
</dbReference>
<dbReference type="PIRSF" id="PIRSF036389">
    <property type="entry name" value="IOR_B"/>
    <property type="match status" value="1"/>
</dbReference>
<gene>
    <name evidence="2" type="ORF">ACFODK_06935</name>
</gene>
<dbReference type="Pfam" id="PF02738">
    <property type="entry name" value="MoCoBD_1"/>
    <property type="match status" value="1"/>
</dbReference>
<dbReference type="Proteomes" id="UP001595378">
    <property type="component" value="Unassembled WGS sequence"/>
</dbReference>
<dbReference type="Gene3D" id="3.90.1170.50">
    <property type="entry name" value="Aldehyde oxidase/xanthine dehydrogenase, a/b hammerhead"/>
    <property type="match status" value="1"/>
</dbReference>
<name>A0ABV7EFH6_9SPHN</name>
<dbReference type="SMART" id="SM01008">
    <property type="entry name" value="Ald_Xan_dh_C"/>
    <property type="match status" value="1"/>
</dbReference>
<dbReference type="InterPro" id="IPR037165">
    <property type="entry name" value="AldOxase/xan_DH_Mopterin-bd_sf"/>
</dbReference>